<dbReference type="SUPFAM" id="SSF52540">
    <property type="entry name" value="P-loop containing nucleoside triphosphate hydrolases"/>
    <property type="match status" value="1"/>
</dbReference>
<dbReference type="AlphaFoldDB" id="A0A433YBX9"/>
<sequence>MGTSLNQNYKNLINVRRKYGELRKFEFHIHTPASHDYRVMNKRIYHSMNVEEIIQLAYEVNYYNEEQKDYFLQKHMNGELSDIDSLHYFVEKGFDSFKEFLTYQLIAHKLYENEVEIAVISDHNTISGYKKLERAINDYYLERLKGTEQKKDMIKLLLGIEITCSEKIHLVGIFDDDLFDIVNDLIKNHIPSQEMGTYETSLSMIEKISNLGGIAYIAHINTTDLKNTTGLYKQTLFNNKNLNVIGLTSLEVERHLAILKSHGAVNPQEKFCFLYEGDSHQIDEIGKKSTWIKMSQVGFNSLKKAIYNHKLCVFIEKPNITDKYIKGMLVEPGKRGYLKGKNGENSFIVDFSNDLNCIIGGRGTGKSTVINILEVIFTLECNSYDTLKFISENEYILVNFVYNNSEFILRFIPQIKKDTYHTSEDIFEEKAFIKDGKKSGNYVLQNHWVELYKVEHTRAGFKFLIIDNPTEVSSILENVYRKSYSINNIINQINNHMTGDFIKEVVFNGLPFLIKDQFLRNLRNLPSTRTRTFLSKELSLINVALEKRKKEIDSKLSAFNNSYNKQFQVVYSPKAKSNKFYLEILLFSLRRKEIYLLDYNITWENIESFILDVCEKIGFLNFLILLVNNKFTTIESYNSIIKYVNQDIGSIASVNRGRKNVNKDSLLEVYRGIRDNILANKKSIIYCLENYFEAVDDFSLLFNINSKENVKTIAPFMKDISELSLGQKVVSILTFIFEYGKFSDDNTPLIIDQPEDNLDNQYIYKNLVSSLKQIKNSRQIIIVTHSSTIVTNADAEQVIVLESDNKNGWVVKKGYPDDDIITRHIINYLEGGADSFRHKIGMYQKVLTI</sequence>
<keyword evidence="3" id="KW-1185">Reference proteome</keyword>
<feature type="domain" description="RecF/RecN/SMC N-terminal" evidence="1">
    <location>
        <begin position="345"/>
        <end position="799"/>
    </location>
</feature>
<accession>A0A433YBX9</accession>
<dbReference type="Pfam" id="PF02463">
    <property type="entry name" value="SMC_N"/>
    <property type="match status" value="1"/>
</dbReference>
<dbReference type="Proteomes" id="UP000279446">
    <property type="component" value="Unassembled WGS sequence"/>
</dbReference>
<dbReference type="OrthoDB" id="9791620at2"/>
<dbReference type="InterPro" id="IPR003395">
    <property type="entry name" value="RecF/RecN/SMC_N"/>
</dbReference>
<comment type="caution">
    <text evidence="2">The sequence shown here is derived from an EMBL/GenBank/DDBJ whole genome shotgun (WGS) entry which is preliminary data.</text>
</comment>
<evidence type="ECO:0000313" key="2">
    <source>
        <dbReference type="EMBL" id="RUT47374.1"/>
    </source>
</evidence>
<evidence type="ECO:0000259" key="1">
    <source>
        <dbReference type="Pfam" id="PF02463"/>
    </source>
</evidence>
<dbReference type="InterPro" id="IPR027417">
    <property type="entry name" value="P-loop_NTPase"/>
</dbReference>
<organism evidence="2 3">
    <name type="scientific">Paenibacillus anaericanus</name>
    <dbReference type="NCBI Taxonomy" id="170367"/>
    <lineage>
        <taxon>Bacteria</taxon>
        <taxon>Bacillati</taxon>
        <taxon>Bacillota</taxon>
        <taxon>Bacilli</taxon>
        <taxon>Bacillales</taxon>
        <taxon>Paenibacillaceae</taxon>
        <taxon>Paenibacillus</taxon>
    </lineage>
</organism>
<name>A0A433YBX9_9BACL</name>
<dbReference type="RefSeq" id="WP_127191251.1">
    <property type="nucleotide sequence ID" value="NZ_RZNY01000004.1"/>
</dbReference>
<protein>
    <recommendedName>
        <fullName evidence="1">RecF/RecN/SMC N-terminal domain-containing protein</fullName>
    </recommendedName>
</protein>
<dbReference type="Gene3D" id="3.40.50.300">
    <property type="entry name" value="P-loop containing nucleotide triphosphate hydrolases"/>
    <property type="match status" value="1"/>
</dbReference>
<dbReference type="SUPFAM" id="SSF89550">
    <property type="entry name" value="PHP domain-like"/>
    <property type="match status" value="1"/>
</dbReference>
<dbReference type="InterPro" id="IPR054798">
    <property type="entry name" value="Spaf_1101-like"/>
</dbReference>
<dbReference type="PANTHER" id="PTHR32182:SF22">
    <property type="entry name" value="ATP-DEPENDENT ENDONUCLEASE, OLD FAMILY-RELATED"/>
    <property type="match status" value="1"/>
</dbReference>
<dbReference type="GO" id="GO:0000731">
    <property type="term" value="P:DNA synthesis involved in DNA repair"/>
    <property type="evidence" value="ECO:0007669"/>
    <property type="project" value="TreeGrafter"/>
</dbReference>
<reference evidence="2 3" key="1">
    <citation type="submission" date="2018-12" db="EMBL/GenBank/DDBJ databases">
        <authorList>
            <person name="Sun L."/>
            <person name="Chen Z."/>
        </authorList>
    </citation>
    <scope>NUCLEOTIDE SEQUENCE [LARGE SCALE GENOMIC DNA]</scope>
    <source>
        <strain evidence="2 3">DSM 15890</strain>
    </source>
</reference>
<dbReference type="InterPro" id="IPR016195">
    <property type="entry name" value="Pol/histidinol_Pase-like"/>
</dbReference>
<dbReference type="PANTHER" id="PTHR32182">
    <property type="entry name" value="DNA REPLICATION AND REPAIR PROTEIN RECF"/>
    <property type="match status" value="1"/>
</dbReference>
<gene>
    <name evidence="2" type="ORF">EJP82_06590</name>
</gene>
<dbReference type="Gene3D" id="3.20.20.140">
    <property type="entry name" value="Metal-dependent hydrolases"/>
    <property type="match status" value="1"/>
</dbReference>
<evidence type="ECO:0000313" key="3">
    <source>
        <dbReference type="Proteomes" id="UP000279446"/>
    </source>
</evidence>
<dbReference type="GO" id="GO:0006302">
    <property type="term" value="P:double-strand break repair"/>
    <property type="evidence" value="ECO:0007669"/>
    <property type="project" value="TreeGrafter"/>
</dbReference>
<dbReference type="NCBIfam" id="NF045781">
    <property type="entry name" value="Spaf1101_AAA_ATP"/>
    <property type="match status" value="1"/>
</dbReference>
<dbReference type="EMBL" id="RZNY01000004">
    <property type="protein sequence ID" value="RUT47374.1"/>
    <property type="molecule type" value="Genomic_DNA"/>
</dbReference>
<proteinExistence type="predicted"/>